<evidence type="ECO:0000313" key="2">
    <source>
        <dbReference type="Proteomes" id="UP000692954"/>
    </source>
</evidence>
<gene>
    <name evidence="1" type="ORF">PSON_ATCC_30995.1.T0470266</name>
</gene>
<keyword evidence="2" id="KW-1185">Reference proteome</keyword>
<dbReference type="AlphaFoldDB" id="A0A8S1N6Z0"/>
<reference evidence="1" key="1">
    <citation type="submission" date="2021-01" db="EMBL/GenBank/DDBJ databases">
        <authorList>
            <consortium name="Genoscope - CEA"/>
            <person name="William W."/>
        </authorList>
    </citation>
    <scope>NUCLEOTIDE SEQUENCE</scope>
</reference>
<accession>A0A8S1N6Z0</accession>
<sequence>MATQSSKYKLKNQTKKPSNFQNLDLAISYQFNNISQTNKKVIKCRC</sequence>
<comment type="caution">
    <text evidence="1">The sequence shown here is derived from an EMBL/GenBank/DDBJ whole genome shotgun (WGS) entry which is preliminary data.</text>
</comment>
<evidence type="ECO:0000313" key="1">
    <source>
        <dbReference type="EMBL" id="CAD8084955.1"/>
    </source>
</evidence>
<protein>
    <submittedName>
        <fullName evidence="1">Uncharacterized protein</fullName>
    </submittedName>
</protein>
<proteinExistence type="predicted"/>
<name>A0A8S1N6Z0_9CILI</name>
<dbReference type="Proteomes" id="UP000692954">
    <property type="component" value="Unassembled WGS sequence"/>
</dbReference>
<organism evidence="1 2">
    <name type="scientific">Paramecium sonneborni</name>
    <dbReference type="NCBI Taxonomy" id="65129"/>
    <lineage>
        <taxon>Eukaryota</taxon>
        <taxon>Sar</taxon>
        <taxon>Alveolata</taxon>
        <taxon>Ciliophora</taxon>
        <taxon>Intramacronucleata</taxon>
        <taxon>Oligohymenophorea</taxon>
        <taxon>Peniculida</taxon>
        <taxon>Parameciidae</taxon>
        <taxon>Paramecium</taxon>
    </lineage>
</organism>
<dbReference type="EMBL" id="CAJJDN010000047">
    <property type="protein sequence ID" value="CAD8084955.1"/>
    <property type="molecule type" value="Genomic_DNA"/>
</dbReference>